<gene>
    <name evidence="1" type="ORF">EI42_03129</name>
</gene>
<accession>A0A326UEC4</accession>
<reference evidence="1 2" key="1">
    <citation type="submission" date="2018-06" db="EMBL/GenBank/DDBJ databases">
        <title>Genomic Encyclopedia of Archaeal and Bacterial Type Strains, Phase II (KMG-II): from individual species to whole genera.</title>
        <authorList>
            <person name="Goeker M."/>
        </authorList>
    </citation>
    <scope>NUCLEOTIDE SEQUENCE [LARGE SCALE GENOMIC DNA]</scope>
    <source>
        <strain evidence="1 2">ATCC BAA-1881</strain>
    </source>
</reference>
<sequence length="79" mass="8654">MLFYFSRLIPTATVAFACGSRSTSKTRLPLKESAAAKLIVVVVLPLPPFLIATASNRAMIVYFFVCKPAYLFVSLAVRP</sequence>
<protein>
    <submittedName>
        <fullName evidence="1">Uncharacterized protein</fullName>
    </submittedName>
</protein>
<dbReference type="AlphaFoldDB" id="A0A326UEC4"/>
<dbReference type="Proteomes" id="UP000248806">
    <property type="component" value="Unassembled WGS sequence"/>
</dbReference>
<dbReference type="PROSITE" id="PS51257">
    <property type="entry name" value="PROKAR_LIPOPROTEIN"/>
    <property type="match status" value="1"/>
</dbReference>
<organism evidence="1 2">
    <name type="scientific">Thermosporothrix hazakensis</name>
    <dbReference type="NCBI Taxonomy" id="644383"/>
    <lineage>
        <taxon>Bacteria</taxon>
        <taxon>Bacillati</taxon>
        <taxon>Chloroflexota</taxon>
        <taxon>Ktedonobacteria</taxon>
        <taxon>Ktedonobacterales</taxon>
        <taxon>Thermosporotrichaceae</taxon>
        <taxon>Thermosporothrix</taxon>
    </lineage>
</organism>
<proteinExistence type="predicted"/>
<keyword evidence="2" id="KW-1185">Reference proteome</keyword>
<evidence type="ECO:0000313" key="1">
    <source>
        <dbReference type="EMBL" id="PZW28375.1"/>
    </source>
</evidence>
<evidence type="ECO:0000313" key="2">
    <source>
        <dbReference type="Proteomes" id="UP000248806"/>
    </source>
</evidence>
<dbReference type="EMBL" id="QKUF01000010">
    <property type="protein sequence ID" value="PZW28375.1"/>
    <property type="molecule type" value="Genomic_DNA"/>
</dbReference>
<name>A0A326UEC4_THEHA</name>
<comment type="caution">
    <text evidence="1">The sequence shown here is derived from an EMBL/GenBank/DDBJ whole genome shotgun (WGS) entry which is preliminary data.</text>
</comment>